<sequence>MEQQAGTRKGFSTTGNLMNAITLHKNYPERNQAYFHDFLVEEVFDQSEFNGCIHLTQKNYSGCEQAYFRDFSEEEVFEHMEIRWTRSLYTKNYLECKQAYFRHNFVEGTPSTKYLGITDPGPGPRHMYSSMGCHTAEALPPSILFRLKRGGAALEEQHRNLEWMKKWLVKILIVSQESEK</sequence>
<dbReference type="Proteomes" id="UP000887565">
    <property type="component" value="Unplaced"/>
</dbReference>
<protein>
    <submittedName>
        <fullName evidence="2">Uncharacterized protein</fullName>
    </submittedName>
</protein>
<proteinExistence type="predicted"/>
<reference evidence="2" key="1">
    <citation type="submission" date="2022-11" db="UniProtKB">
        <authorList>
            <consortium name="WormBaseParasite"/>
        </authorList>
    </citation>
    <scope>IDENTIFICATION</scope>
</reference>
<evidence type="ECO:0000313" key="2">
    <source>
        <dbReference type="WBParaSite" id="nRc.2.0.1.t16591-RA"/>
    </source>
</evidence>
<keyword evidence="1" id="KW-1185">Reference proteome</keyword>
<organism evidence="1 2">
    <name type="scientific">Romanomermis culicivorax</name>
    <name type="common">Nematode worm</name>
    <dbReference type="NCBI Taxonomy" id="13658"/>
    <lineage>
        <taxon>Eukaryota</taxon>
        <taxon>Metazoa</taxon>
        <taxon>Ecdysozoa</taxon>
        <taxon>Nematoda</taxon>
        <taxon>Enoplea</taxon>
        <taxon>Dorylaimia</taxon>
        <taxon>Mermithida</taxon>
        <taxon>Mermithoidea</taxon>
        <taxon>Mermithidae</taxon>
        <taxon>Romanomermis</taxon>
    </lineage>
</organism>
<accession>A0A915IS02</accession>
<dbReference type="AlphaFoldDB" id="A0A915IS02"/>
<evidence type="ECO:0000313" key="1">
    <source>
        <dbReference type="Proteomes" id="UP000887565"/>
    </source>
</evidence>
<dbReference type="WBParaSite" id="nRc.2.0.1.t16591-RA">
    <property type="protein sequence ID" value="nRc.2.0.1.t16591-RA"/>
    <property type="gene ID" value="nRc.2.0.1.g16591"/>
</dbReference>
<name>A0A915IS02_ROMCU</name>